<keyword evidence="2" id="KW-1185">Reference proteome</keyword>
<proteinExistence type="predicted"/>
<evidence type="ECO:0000313" key="2">
    <source>
        <dbReference type="Proteomes" id="UP001303587"/>
    </source>
</evidence>
<sequence length="58" mass="6785">MIFIENINEILTSLLNEGDKIAKAHTKERSDGSFYISGKEYRIWHKGPMKGSPENFWR</sequence>
<gene>
    <name evidence="1" type="ORF">MsAc7_10100</name>
</gene>
<dbReference type="EMBL" id="CP131060">
    <property type="protein sequence ID" value="WNY25458.1"/>
    <property type="molecule type" value="Genomic_DNA"/>
</dbReference>
<organism evidence="1 2">
    <name type="scientific">Methanolapillus millepedarum</name>
    <dbReference type="NCBI Taxonomy" id="3028296"/>
    <lineage>
        <taxon>Archaea</taxon>
        <taxon>Methanobacteriati</taxon>
        <taxon>Methanobacteriota</taxon>
        <taxon>Stenosarchaea group</taxon>
        <taxon>Methanomicrobia</taxon>
        <taxon>Methanosarcinales</taxon>
        <taxon>Methanosarcinaceae</taxon>
        <taxon>Methanolapillus</taxon>
    </lineage>
</organism>
<evidence type="ECO:0000313" key="1">
    <source>
        <dbReference type="EMBL" id="WNY25458.1"/>
    </source>
</evidence>
<dbReference type="Proteomes" id="UP001303587">
    <property type="component" value="Chromosome"/>
</dbReference>
<name>A0AA96V5K9_9EURY</name>
<dbReference type="AlphaFoldDB" id="A0AA96V5K9"/>
<accession>A0AA96V5K9</accession>
<protein>
    <submittedName>
        <fullName evidence="1">Uncharacterized protein</fullName>
    </submittedName>
</protein>
<reference evidence="1 2" key="1">
    <citation type="submission" date="2023-07" db="EMBL/GenBank/DDBJ databases">
        <title>Closed genoem sequence of Methanosarcinaceae archaeon Ac7.</title>
        <authorList>
            <person name="Poehlein A."/>
            <person name="Protasov E."/>
            <person name="Platt K."/>
            <person name="Reeh H."/>
            <person name="Daniel R."/>
            <person name="Brune A."/>
        </authorList>
    </citation>
    <scope>NUCLEOTIDE SEQUENCE [LARGE SCALE GENOMIC DNA]</scope>
    <source>
        <strain evidence="1 2">Ac7</strain>
    </source>
</reference>